<reference evidence="3 4" key="1">
    <citation type="journal article" date="2018" name="Mol. Biol. Evol.">
        <title>Broad Genomic Sampling Reveals a Smut Pathogenic Ancestry of the Fungal Clade Ustilaginomycotina.</title>
        <authorList>
            <person name="Kijpornyongpan T."/>
            <person name="Mondo S.J."/>
            <person name="Barry K."/>
            <person name="Sandor L."/>
            <person name="Lee J."/>
            <person name="Lipzen A."/>
            <person name="Pangilinan J."/>
            <person name="LaButti K."/>
            <person name="Hainaut M."/>
            <person name="Henrissat B."/>
            <person name="Grigoriev I.V."/>
            <person name="Spatafora J.W."/>
            <person name="Aime M.C."/>
        </authorList>
    </citation>
    <scope>NUCLEOTIDE SEQUENCE [LARGE SCALE GENOMIC DNA]</scope>
    <source>
        <strain evidence="3 4">MCA 4186</strain>
    </source>
</reference>
<evidence type="ECO:0000313" key="4">
    <source>
        <dbReference type="Proteomes" id="UP000245946"/>
    </source>
</evidence>
<proteinExistence type="predicted"/>
<dbReference type="Proteomes" id="UP000245946">
    <property type="component" value="Unassembled WGS sequence"/>
</dbReference>
<organism evidence="3 4">
    <name type="scientific">Tilletiopsis washingtonensis</name>
    <dbReference type="NCBI Taxonomy" id="58919"/>
    <lineage>
        <taxon>Eukaryota</taxon>
        <taxon>Fungi</taxon>
        <taxon>Dikarya</taxon>
        <taxon>Basidiomycota</taxon>
        <taxon>Ustilaginomycotina</taxon>
        <taxon>Exobasidiomycetes</taxon>
        <taxon>Entylomatales</taxon>
        <taxon>Entylomatales incertae sedis</taxon>
        <taxon>Tilletiopsis</taxon>
    </lineage>
</organism>
<dbReference type="OrthoDB" id="547796at2759"/>
<dbReference type="InterPro" id="IPR018961">
    <property type="entry name" value="DnaJ_homolog_subfam-C_membr-28"/>
</dbReference>
<dbReference type="PANTHER" id="PTHR39394:SF1">
    <property type="entry name" value="DNAJ HOMOLOGUE SUBFAMILY C MEMBER 28 CONSERVED DOMAIN-CONTAINING PROTEIN"/>
    <property type="match status" value="1"/>
</dbReference>
<feature type="non-terminal residue" evidence="3">
    <location>
        <position position="464"/>
    </location>
</feature>
<dbReference type="GeneID" id="37268195"/>
<evidence type="ECO:0000259" key="2">
    <source>
        <dbReference type="Pfam" id="PF09350"/>
    </source>
</evidence>
<accession>A0A316Z460</accession>
<dbReference type="PANTHER" id="PTHR39394">
    <property type="entry name" value="YALI0E31793P"/>
    <property type="match status" value="1"/>
</dbReference>
<evidence type="ECO:0000313" key="3">
    <source>
        <dbReference type="EMBL" id="PWN96166.1"/>
    </source>
</evidence>
<feature type="domain" description="DnaJ homologue subfamily C member 28 conserved" evidence="2">
    <location>
        <begin position="291"/>
        <end position="358"/>
    </location>
</feature>
<protein>
    <recommendedName>
        <fullName evidence="2">DnaJ homologue subfamily C member 28 conserved domain-containing protein</fullName>
    </recommendedName>
</protein>
<dbReference type="STRING" id="58919.A0A316Z460"/>
<dbReference type="AlphaFoldDB" id="A0A316Z460"/>
<feature type="region of interest" description="Disordered" evidence="1">
    <location>
        <begin position="1"/>
        <end position="54"/>
    </location>
</feature>
<dbReference type="Pfam" id="PF09350">
    <property type="entry name" value="DJC28_CD"/>
    <property type="match status" value="1"/>
</dbReference>
<keyword evidence="4" id="KW-1185">Reference proteome</keyword>
<dbReference type="RefSeq" id="XP_025596445.1">
    <property type="nucleotide sequence ID" value="XM_025740649.1"/>
</dbReference>
<gene>
    <name evidence="3" type="ORF">FA09DRAFT_310877</name>
</gene>
<dbReference type="EMBL" id="KZ819300">
    <property type="protein sequence ID" value="PWN96166.1"/>
    <property type="molecule type" value="Genomic_DNA"/>
</dbReference>
<sequence>MASLRATLRHRPPLRLAPPPARSAPAGSSRRLAHRDAASSSVSSADAARDDGAAVEQPLTGAAKLLADAILEEAAEERAEALKEAARRGLDQGPVWTGDERVQDAVLRMLVDKHKPLRVKPSGTAHPADAKLATVQQPTAAVPSVASGSGSGMSALLDSLPPPGEDGRRLPATPANRPWLAEYVNPAYIGRVQGDDSSGKIYRGRHLAAGALAGSRSKKLDASSVPWDDPRAMRRLRDSTKRAEQTGRMVRARVGALDYRLGLRQPRDNRSEKEKQEELVYAGGGTGYSSLANERIQEAMRSGAFRNNSLRGSKLQTLDEESNPYLSREERLMNRLVKRQGAAPPFVELNSELEAAHTGFRAKLIDAWVRRASRMLLADTSLNHLSAPGIDDVALEAALQELARTHRDVEWERAERAFHEVSVKEVNNAVRKYNGIAPFHARRALITVEAELQRALTNAAPALV</sequence>
<evidence type="ECO:0000256" key="1">
    <source>
        <dbReference type="SAM" id="MobiDB-lite"/>
    </source>
</evidence>
<name>A0A316Z460_9BASI</name>